<comment type="caution">
    <text evidence="2">The sequence shown here is derived from an EMBL/GenBank/DDBJ whole genome shotgun (WGS) entry which is preliminary data.</text>
</comment>
<sequence length="172" mass="18961">MNLVPLIVLTAIAVVGAVIGVLMALRGERTGASGASAHDEQEQGLVRLTGEIHTGWEQTLIGLIRELRLPRDANDIAYGALYLESRSEHRMHVRTRSEIGRGFLGVIDITPRRGPTQLTYSIRRLPGDDQLHARVLDFELDLISAVRRIDANANVHLAAEALREFDRPRSAG</sequence>
<keyword evidence="3" id="KW-1185">Reference proteome</keyword>
<dbReference type="RefSeq" id="WP_345482446.1">
    <property type="nucleotide sequence ID" value="NZ_BAABLP010000010.1"/>
</dbReference>
<evidence type="ECO:0000256" key="1">
    <source>
        <dbReference type="SAM" id="Phobius"/>
    </source>
</evidence>
<evidence type="ECO:0000313" key="3">
    <source>
        <dbReference type="Proteomes" id="UP001500121"/>
    </source>
</evidence>
<name>A0ABP8ZHH5_9MICO</name>
<feature type="transmembrane region" description="Helical" evidence="1">
    <location>
        <begin position="6"/>
        <end position="25"/>
    </location>
</feature>
<keyword evidence="1" id="KW-1133">Transmembrane helix</keyword>
<accession>A0ABP8ZHH5</accession>
<gene>
    <name evidence="2" type="ORF">GCM10025783_32950</name>
</gene>
<evidence type="ECO:0008006" key="4">
    <source>
        <dbReference type="Google" id="ProtNLM"/>
    </source>
</evidence>
<organism evidence="2 3">
    <name type="scientific">Amnibacterium soli</name>
    <dbReference type="NCBI Taxonomy" id="1282736"/>
    <lineage>
        <taxon>Bacteria</taxon>
        <taxon>Bacillati</taxon>
        <taxon>Actinomycetota</taxon>
        <taxon>Actinomycetes</taxon>
        <taxon>Micrococcales</taxon>
        <taxon>Microbacteriaceae</taxon>
        <taxon>Amnibacterium</taxon>
    </lineage>
</organism>
<reference evidence="3" key="1">
    <citation type="journal article" date="2019" name="Int. J. Syst. Evol. Microbiol.">
        <title>The Global Catalogue of Microorganisms (GCM) 10K type strain sequencing project: providing services to taxonomists for standard genome sequencing and annotation.</title>
        <authorList>
            <consortium name="The Broad Institute Genomics Platform"/>
            <consortium name="The Broad Institute Genome Sequencing Center for Infectious Disease"/>
            <person name="Wu L."/>
            <person name="Ma J."/>
        </authorList>
    </citation>
    <scope>NUCLEOTIDE SEQUENCE [LARGE SCALE GENOMIC DNA]</scope>
    <source>
        <strain evidence="3">JCM 19015</strain>
    </source>
</reference>
<evidence type="ECO:0000313" key="2">
    <source>
        <dbReference type="EMBL" id="GAA4756962.1"/>
    </source>
</evidence>
<protein>
    <recommendedName>
        <fullName evidence="4">SRPBCC family protein</fullName>
    </recommendedName>
</protein>
<proteinExistence type="predicted"/>
<keyword evidence="1" id="KW-0472">Membrane</keyword>
<keyword evidence="1" id="KW-0812">Transmembrane</keyword>
<dbReference type="EMBL" id="BAABLP010000010">
    <property type="protein sequence ID" value="GAA4756962.1"/>
    <property type="molecule type" value="Genomic_DNA"/>
</dbReference>
<dbReference type="Proteomes" id="UP001500121">
    <property type="component" value="Unassembled WGS sequence"/>
</dbReference>